<evidence type="ECO:0000256" key="5">
    <source>
        <dbReference type="ARBA" id="ARBA00022989"/>
    </source>
</evidence>
<dbReference type="PANTHER" id="PTHR33567:SF3">
    <property type="entry name" value="CHROMATE ION TRANSPORTER (EUROFUNG)"/>
    <property type="match status" value="1"/>
</dbReference>
<dbReference type="PIRSF" id="PIRSF004810">
    <property type="entry name" value="ChrA"/>
    <property type="match status" value="1"/>
</dbReference>
<dbReference type="EMBL" id="JBAKFF010000001">
    <property type="protein sequence ID" value="MEX0430240.1"/>
    <property type="molecule type" value="Genomic_DNA"/>
</dbReference>
<evidence type="ECO:0000256" key="4">
    <source>
        <dbReference type="ARBA" id="ARBA00022692"/>
    </source>
</evidence>
<dbReference type="InterPro" id="IPR003370">
    <property type="entry name" value="Chromate_transpt"/>
</dbReference>
<feature type="transmembrane region" description="Helical" evidence="7">
    <location>
        <begin position="78"/>
        <end position="103"/>
    </location>
</feature>
<evidence type="ECO:0000313" key="9">
    <source>
        <dbReference type="Proteomes" id="UP001556637"/>
    </source>
</evidence>
<feature type="transmembrane region" description="Helical" evidence="7">
    <location>
        <begin position="142"/>
        <end position="174"/>
    </location>
</feature>
<comment type="caution">
    <text evidence="8">The sequence shown here is derived from an EMBL/GenBank/DDBJ whole genome shotgun (WGS) entry which is preliminary data.</text>
</comment>
<evidence type="ECO:0000313" key="8">
    <source>
        <dbReference type="EMBL" id="MEX0430240.1"/>
    </source>
</evidence>
<evidence type="ECO:0000256" key="6">
    <source>
        <dbReference type="ARBA" id="ARBA00023136"/>
    </source>
</evidence>
<proteinExistence type="inferred from homology"/>
<keyword evidence="5 7" id="KW-1133">Transmembrane helix</keyword>
<organism evidence="8 9">
    <name type="scientific">Spiribacter insolitus</name>
    <dbReference type="NCBI Taxonomy" id="3122417"/>
    <lineage>
        <taxon>Bacteria</taxon>
        <taxon>Pseudomonadati</taxon>
        <taxon>Pseudomonadota</taxon>
        <taxon>Gammaproteobacteria</taxon>
        <taxon>Chromatiales</taxon>
        <taxon>Ectothiorhodospiraceae</taxon>
        <taxon>Spiribacter</taxon>
    </lineage>
</organism>
<comment type="subcellular location">
    <subcellularLocation>
        <location evidence="1">Cell membrane</location>
        <topology evidence="1">Multi-pass membrane protein</topology>
    </subcellularLocation>
</comment>
<evidence type="ECO:0000256" key="2">
    <source>
        <dbReference type="ARBA" id="ARBA00005262"/>
    </source>
</evidence>
<dbReference type="RefSeq" id="WP_367983035.1">
    <property type="nucleotide sequence ID" value="NZ_JBAKFF010000001.1"/>
</dbReference>
<dbReference type="PANTHER" id="PTHR33567">
    <property type="entry name" value="CHROMATE ION TRANSPORTER (EUROFUNG)"/>
    <property type="match status" value="1"/>
</dbReference>
<feature type="transmembrane region" description="Helical" evidence="7">
    <location>
        <begin position="283"/>
        <end position="309"/>
    </location>
</feature>
<feature type="transmembrane region" description="Helical" evidence="7">
    <location>
        <begin position="353"/>
        <end position="380"/>
    </location>
</feature>
<keyword evidence="6 7" id="KW-0472">Membrane</keyword>
<evidence type="ECO:0000256" key="3">
    <source>
        <dbReference type="ARBA" id="ARBA00022475"/>
    </source>
</evidence>
<keyword evidence="9" id="KW-1185">Reference proteome</keyword>
<keyword evidence="3" id="KW-1003">Cell membrane</keyword>
<evidence type="ECO:0000256" key="7">
    <source>
        <dbReference type="SAM" id="Phobius"/>
    </source>
</evidence>
<gene>
    <name evidence="8" type="primary">chrA</name>
    <name evidence="8" type="ORF">V6X30_02335</name>
</gene>
<dbReference type="Pfam" id="PF02417">
    <property type="entry name" value="Chromate_transp"/>
    <property type="match status" value="2"/>
</dbReference>
<feature type="transmembrane region" description="Helical" evidence="7">
    <location>
        <begin position="254"/>
        <end position="276"/>
    </location>
</feature>
<reference evidence="8 9" key="1">
    <citation type="submission" date="2024-02" db="EMBL/GenBank/DDBJ databases">
        <title>New especies of Spiribacter isolated from saline water.</title>
        <authorList>
            <person name="Leon M.J."/>
            <person name="De La Haba R."/>
            <person name="Sanchez-Porro C."/>
            <person name="Ventosa A."/>
        </authorList>
    </citation>
    <scope>NUCLEOTIDE SEQUENCE [LARGE SCALE GENOMIC DNA]</scope>
    <source>
        <strain evidence="9">ag22IC4-189</strain>
    </source>
</reference>
<evidence type="ECO:0000256" key="1">
    <source>
        <dbReference type="ARBA" id="ARBA00004651"/>
    </source>
</evidence>
<feature type="transmembrane region" description="Helical" evidence="7">
    <location>
        <begin position="6"/>
        <end position="29"/>
    </location>
</feature>
<dbReference type="InterPro" id="IPR014047">
    <property type="entry name" value="Chr_Tranpt_l_chain"/>
</dbReference>
<feature type="transmembrane region" description="Helical" evidence="7">
    <location>
        <begin position="109"/>
        <end position="130"/>
    </location>
</feature>
<feature type="transmembrane region" description="Helical" evidence="7">
    <location>
        <begin position="226"/>
        <end position="248"/>
    </location>
</feature>
<dbReference type="NCBIfam" id="TIGR00937">
    <property type="entry name" value="2A51"/>
    <property type="match status" value="1"/>
</dbReference>
<dbReference type="Proteomes" id="UP001556637">
    <property type="component" value="Unassembled WGS sequence"/>
</dbReference>
<sequence>MPRIGEIFWTFLRLGLIAFGGPVAHLGYFRRWFVEERQWLGDEAYAQTLALCQMLPGPSSSQTGFAIGIHRGGLIGGIAAWTAFTLPSALIMIAIGMGITTLGEFAGAGWLQGLKLAAVAVVANALYGMARQLCPDLPRIGIAVVATLGASLLPNVGGQVAMIILGGLAALAFLDTPTTSTGGRLNVDISRRQGLVALGIFIAGLVILTLPGVSALWGVLYRSGALVFGGGHVVLPLLETGLVTPGLIDGDRFLAGYGAAQAIPGPIFTFGGYLGAQIMPNQALWAGLLAIVVIFLPGLLLVAGLLPFWSALSRFPPIRQALLGINAAVVGLIAAVLWDPILIQGIGGPMDALIALLALAGLALLRLPAWAVVAACALAGELVTRLPAGG</sequence>
<name>A0ABV3T7L9_9GAMM</name>
<comment type="similarity">
    <text evidence="2">Belongs to the chromate ion transporter (CHR) (TC 2.A.51) family.</text>
</comment>
<keyword evidence="4 7" id="KW-0812">Transmembrane</keyword>
<feature type="transmembrane region" description="Helical" evidence="7">
    <location>
        <begin position="194"/>
        <end position="219"/>
    </location>
</feature>
<accession>A0ABV3T7L9</accession>
<protein>
    <submittedName>
        <fullName evidence="8">Chromate efflux transporter</fullName>
    </submittedName>
</protein>
<feature type="transmembrane region" description="Helical" evidence="7">
    <location>
        <begin position="321"/>
        <end position="341"/>
    </location>
</feature>